<dbReference type="HOGENOM" id="CLU_111551_0_0_5"/>
<reference evidence="2 3" key="1">
    <citation type="journal article" date="2011" name="J. Bacteriol.">
        <title>Genome sequence of the ethanol-producing Zymomonas mobilis subsp. mobilis lectotype strain ATCC 10988.</title>
        <authorList>
            <person name="Pappas K.M."/>
            <person name="Kouvelis V.N."/>
            <person name="Saunders E."/>
            <person name="Brettin T.S."/>
            <person name="Bruce D."/>
            <person name="Detter C."/>
            <person name="Balakireva M."/>
            <person name="Han C.S."/>
            <person name="Savvakis G."/>
            <person name="Kyrpides N.C."/>
            <person name="Typas M.A."/>
        </authorList>
    </citation>
    <scope>NUCLEOTIDE SEQUENCE [LARGE SCALE GENOMIC DNA]</scope>
    <source>
        <strain evidence="3">ATCC 10988 / DSM 424 / CCUG 17860 / LMG 404 / NCIMB 8938 / NRRL B-806 / ZM1</strain>
    </source>
</reference>
<accession>A0A0H3FWL4</accession>
<dbReference type="PROSITE" id="PS51257">
    <property type="entry name" value="PROKAR_LIPOPROTEIN"/>
    <property type="match status" value="1"/>
</dbReference>
<dbReference type="eggNOG" id="COG3218">
    <property type="taxonomic scope" value="Bacteria"/>
</dbReference>
<dbReference type="KEGG" id="zmm:Zmob_0295"/>
<evidence type="ECO:0000259" key="1">
    <source>
        <dbReference type="Pfam" id="PF03886"/>
    </source>
</evidence>
<evidence type="ECO:0000313" key="3">
    <source>
        <dbReference type="Proteomes" id="UP000001494"/>
    </source>
</evidence>
<feature type="domain" description="ABC-type transport auxiliary lipoprotein component" evidence="1">
    <location>
        <begin position="35"/>
        <end position="195"/>
    </location>
</feature>
<dbReference type="RefSeq" id="WP_011240863.1">
    <property type="nucleotide sequence ID" value="NC_017262.1"/>
</dbReference>
<protein>
    <recommendedName>
        <fullName evidence="1">ABC-type transport auxiliary lipoprotein component domain-containing protein</fullName>
    </recommendedName>
</protein>
<dbReference type="SUPFAM" id="SSF159594">
    <property type="entry name" value="XCC0632-like"/>
    <property type="match status" value="1"/>
</dbReference>
<gene>
    <name evidence="2" type="ordered locus">Zmob_0295</name>
</gene>
<proteinExistence type="predicted"/>
<dbReference type="InterPro" id="IPR005586">
    <property type="entry name" value="ABC_trans_aux"/>
</dbReference>
<dbReference type="Proteomes" id="UP000001494">
    <property type="component" value="Chromosome"/>
</dbReference>
<sequence>MDYRYTSALILPLAALLTAGCVNLGNNKPPKNLLTLTSSAAPAANSDLTQNKPLLLVVPPAVPAELKVTRIPVTTSPTTVAYLTDGVWVDLPSRLFSNILSTTIASHNHFMVVNYRAATGAAYHLTGNLTAFGLDAAHHQIVVSYDAFLRGSKDHRTETVTSRHFEIRQPAQKQDAVSVANNLNTAANQMAGQVADWLDQQQVTAPAS</sequence>
<dbReference type="Gene3D" id="3.40.50.10610">
    <property type="entry name" value="ABC-type transport auxiliary lipoprotein component"/>
    <property type="match status" value="1"/>
</dbReference>
<dbReference type="EMBL" id="CP002850">
    <property type="protein sequence ID" value="AEH62145.1"/>
    <property type="molecule type" value="Genomic_DNA"/>
</dbReference>
<name>A0A0H3FWL4_ZYMMA</name>
<organism evidence="2 3">
    <name type="scientific">Zymomonas mobilis subsp. mobilis (strain ATCC 10988 / DSM 424 / LMG 404 / NCIMB 8938 / NRRL B-806 / ZM1)</name>
    <dbReference type="NCBI Taxonomy" id="555217"/>
    <lineage>
        <taxon>Bacteria</taxon>
        <taxon>Pseudomonadati</taxon>
        <taxon>Pseudomonadota</taxon>
        <taxon>Alphaproteobacteria</taxon>
        <taxon>Sphingomonadales</taxon>
        <taxon>Zymomonadaceae</taxon>
        <taxon>Zymomonas</taxon>
    </lineage>
</organism>
<dbReference type="AlphaFoldDB" id="A0A0H3FWL4"/>
<evidence type="ECO:0000313" key="2">
    <source>
        <dbReference type="EMBL" id="AEH62145.1"/>
    </source>
</evidence>
<dbReference type="OrthoDB" id="7391077at2"/>
<dbReference type="Pfam" id="PF03886">
    <property type="entry name" value="ABC_trans_aux"/>
    <property type="match status" value="1"/>
</dbReference>